<dbReference type="RefSeq" id="WP_336203653.1">
    <property type="nucleotide sequence ID" value="NZ_JBANEI010000017.1"/>
</dbReference>
<evidence type="ECO:0000313" key="2">
    <source>
        <dbReference type="Proteomes" id="UP001306592"/>
    </source>
</evidence>
<dbReference type="Proteomes" id="UP001306592">
    <property type="component" value="Unassembled WGS sequence"/>
</dbReference>
<comment type="caution">
    <text evidence="1">The sequence shown here is derived from an EMBL/GenBank/DDBJ whole genome shotgun (WGS) entry which is preliminary data.</text>
</comment>
<dbReference type="EMBL" id="JBANEI010000017">
    <property type="protein sequence ID" value="MEI2683897.1"/>
    <property type="molecule type" value="Genomic_DNA"/>
</dbReference>
<accession>A0ABU8DK59</accession>
<name>A0ABU8DK59_ERWAP</name>
<organism evidence="1 2">
    <name type="scientific">Erwinia aphidicola</name>
    <dbReference type="NCBI Taxonomy" id="68334"/>
    <lineage>
        <taxon>Bacteria</taxon>
        <taxon>Pseudomonadati</taxon>
        <taxon>Pseudomonadota</taxon>
        <taxon>Gammaproteobacteria</taxon>
        <taxon>Enterobacterales</taxon>
        <taxon>Erwiniaceae</taxon>
        <taxon>Erwinia</taxon>
    </lineage>
</organism>
<sequence>MIARLLLSFNLLLAGCQARHLENMPFNAASLQGPATVASVVWPVIAKLPAPQGLRPCCAFGYDVRAKVLGIPVPGFKIGNVIAPDDSGQHHYNDHLLSILSTLSGLNREHDGIIYTLRGGFIDLAHVRDTADNTLWLFSQIWPGLGQAGTIRLDEELGQRAIRLWPFTPPATALARYHLAVMMAAQLAYQLAVWHEVAQWYGFESVPGYSEAVSAFSPEDLYSNLLGARIASDLLNHGGASTLRQYQRTMAQAIPQALAQLEAVSPQQTRFHFDMLDGKWWNSRCRLPDKFLVRRRNYLTGALRYPTRPAERVPMLWLTLPDSFDGQPLSAFARLEIWPGNNMKQLPAPKSPRIFYRFADFATLAQQAKEVDRRRLLRIGQRCK</sequence>
<protein>
    <submittedName>
        <fullName evidence="1">DUF4056 domain-containing protein</fullName>
    </submittedName>
</protein>
<gene>
    <name evidence="1" type="ORF">V8N49_19810</name>
</gene>
<dbReference type="PROSITE" id="PS51257">
    <property type="entry name" value="PROKAR_LIPOPROTEIN"/>
    <property type="match status" value="1"/>
</dbReference>
<evidence type="ECO:0000313" key="1">
    <source>
        <dbReference type="EMBL" id="MEI2683897.1"/>
    </source>
</evidence>
<keyword evidence="2" id="KW-1185">Reference proteome</keyword>
<reference evidence="1 2" key="1">
    <citation type="submission" date="2024-02" db="EMBL/GenBank/DDBJ databases">
        <title>First report Erwinia aphidicola in onion in Chile.</title>
        <authorList>
            <person name="Valenzuela M."/>
            <person name="Pena M."/>
            <person name="Dutta B."/>
        </authorList>
    </citation>
    <scope>NUCLEOTIDE SEQUENCE [LARGE SCALE GENOMIC DNA]</scope>
    <source>
        <strain evidence="1 2">QCJ3A</strain>
    </source>
</reference>
<dbReference type="InterPro" id="IPR025130">
    <property type="entry name" value="DUF4056"/>
</dbReference>
<proteinExistence type="predicted"/>
<dbReference type="Pfam" id="PF13265">
    <property type="entry name" value="DUF4056"/>
    <property type="match status" value="1"/>
</dbReference>